<dbReference type="PANTHER" id="PTHR43252:SF2">
    <property type="entry name" value="TRANSCRIPTION REGULATOR, PADR-LIKE FAMILY"/>
    <property type="match status" value="1"/>
</dbReference>
<dbReference type="AlphaFoldDB" id="A0A7J5UQU4"/>
<dbReference type="RefSeq" id="WP_152204155.1">
    <property type="nucleotide sequence ID" value="NZ_VUKF01000044.1"/>
</dbReference>
<dbReference type="Pfam" id="PF03551">
    <property type="entry name" value="PadR"/>
    <property type="match status" value="1"/>
</dbReference>
<evidence type="ECO:0000256" key="2">
    <source>
        <dbReference type="SAM" id="MobiDB-lite"/>
    </source>
</evidence>
<proteinExistence type="predicted"/>
<dbReference type="Gene3D" id="1.10.10.10">
    <property type="entry name" value="Winged helix-like DNA-binding domain superfamily/Winged helix DNA-binding domain"/>
    <property type="match status" value="1"/>
</dbReference>
<dbReference type="InterPro" id="IPR036390">
    <property type="entry name" value="WH_DNA-bd_sf"/>
</dbReference>
<dbReference type="EMBL" id="WHJE01000028">
    <property type="protein sequence ID" value="KAE8764581.1"/>
    <property type="molecule type" value="Genomic_DNA"/>
</dbReference>
<dbReference type="Pfam" id="PF10400">
    <property type="entry name" value="Vir_act_alpha_C"/>
    <property type="match status" value="1"/>
</dbReference>
<feature type="compositionally biased region" description="Low complexity" evidence="2">
    <location>
        <begin position="197"/>
        <end position="211"/>
    </location>
</feature>
<dbReference type="InterPro" id="IPR005149">
    <property type="entry name" value="Tscrpt_reg_PadR_N"/>
</dbReference>
<evidence type="ECO:0000259" key="4">
    <source>
        <dbReference type="Pfam" id="PF10400"/>
    </source>
</evidence>
<dbReference type="PANTHER" id="PTHR43252">
    <property type="entry name" value="TRANSCRIPTIONAL REGULATOR YQJI"/>
    <property type="match status" value="1"/>
</dbReference>
<keyword evidence="1" id="KW-0175">Coiled coil</keyword>
<evidence type="ECO:0000256" key="1">
    <source>
        <dbReference type="SAM" id="Coils"/>
    </source>
</evidence>
<evidence type="ECO:0000313" key="5">
    <source>
        <dbReference type="EMBL" id="KAE8764581.1"/>
    </source>
</evidence>
<keyword evidence="6" id="KW-1185">Reference proteome</keyword>
<name>A0A7J5UQU4_9MICO</name>
<evidence type="ECO:0000313" key="6">
    <source>
        <dbReference type="Proteomes" id="UP000451860"/>
    </source>
</evidence>
<organism evidence="5 6">
    <name type="scientific">Georgenia thermotolerans</name>
    <dbReference type="NCBI Taxonomy" id="527326"/>
    <lineage>
        <taxon>Bacteria</taxon>
        <taxon>Bacillati</taxon>
        <taxon>Actinomycetota</taxon>
        <taxon>Actinomycetes</taxon>
        <taxon>Micrococcales</taxon>
        <taxon>Bogoriellaceae</taxon>
        <taxon>Georgenia</taxon>
    </lineage>
</organism>
<dbReference type="OrthoDB" id="3186544at2"/>
<accession>A0A7J5UQU4</accession>
<dbReference type="InterPro" id="IPR018309">
    <property type="entry name" value="Tscrpt_reg_PadR_C"/>
</dbReference>
<protein>
    <submittedName>
        <fullName evidence="5">PadR family transcriptional regulator</fullName>
    </submittedName>
</protein>
<dbReference type="Proteomes" id="UP000451860">
    <property type="component" value="Unassembled WGS sequence"/>
</dbReference>
<evidence type="ECO:0000259" key="3">
    <source>
        <dbReference type="Pfam" id="PF03551"/>
    </source>
</evidence>
<feature type="region of interest" description="Disordered" evidence="2">
    <location>
        <begin position="197"/>
        <end position="231"/>
    </location>
</feature>
<dbReference type="SUPFAM" id="SSF46785">
    <property type="entry name" value="Winged helix' DNA-binding domain"/>
    <property type="match status" value="1"/>
</dbReference>
<dbReference type="InterPro" id="IPR036388">
    <property type="entry name" value="WH-like_DNA-bd_sf"/>
</dbReference>
<feature type="domain" description="Transcription regulator PadR N-terminal" evidence="3">
    <location>
        <begin position="7"/>
        <end position="79"/>
    </location>
</feature>
<comment type="caution">
    <text evidence="5">The sequence shown here is derived from an EMBL/GenBank/DDBJ whole genome shotgun (WGS) entry which is preliminary data.</text>
</comment>
<feature type="coiled-coil region" evidence="1">
    <location>
        <begin position="112"/>
        <end position="139"/>
    </location>
</feature>
<feature type="domain" description="Transcription regulator PadR C-terminal" evidence="4">
    <location>
        <begin position="92"/>
        <end position="189"/>
    </location>
</feature>
<reference evidence="5 6" key="1">
    <citation type="submission" date="2019-10" db="EMBL/GenBank/DDBJ databases">
        <title>Georgenia wutianyii sp. nov. and Georgenia yuyongxinii sp. nov. isolated from plateau pika (Ochotona curzoniae) in the Qinghai-Tibet plateau of China.</title>
        <authorList>
            <person name="Tian Z."/>
        </authorList>
    </citation>
    <scope>NUCLEOTIDE SEQUENCE [LARGE SCALE GENOMIC DNA]</scope>
    <source>
        <strain evidence="5 6">DSM 21501</strain>
    </source>
</reference>
<gene>
    <name evidence="5" type="ORF">GB883_08230</name>
</gene>
<sequence>MSLRYALLQVLQASPMNGYRLARFFAGAQSWVWSAPQSQVYGALAKLREAGLVAGSPRPGENGPSTADYALTAAGEEDLLAWLSTPHPEPPVRDAVALQALGFDSVPTERAVAVLQAHIAEQEARLAEWTEHRAALLRRDTPLLRERLRGQPPAAHRRIAEVKAMVFEREIDLARAQISWARRMIALLRDLDAAPGGAAGTAPGAAGPGVAHEVATRGAAPEPTVAPGRRA</sequence>